<organism evidence="1 2">
    <name type="scientific">Periplaneta americana</name>
    <name type="common">American cockroach</name>
    <name type="synonym">Blatta americana</name>
    <dbReference type="NCBI Taxonomy" id="6978"/>
    <lineage>
        <taxon>Eukaryota</taxon>
        <taxon>Metazoa</taxon>
        <taxon>Ecdysozoa</taxon>
        <taxon>Arthropoda</taxon>
        <taxon>Hexapoda</taxon>
        <taxon>Insecta</taxon>
        <taxon>Pterygota</taxon>
        <taxon>Neoptera</taxon>
        <taxon>Polyneoptera</taxon>
        <taxon>Dictyoptera</taxon>
        <taxon>Blattodea</taxon>
        <taxon>Blattoidea</taxon>
        <taxon>Blattidae</taxon>
        <taxon>Blattinae</taxon>
        <taxon>Periplaneta</taxon>
    </lineage>
</organism>
<sequence length="259" mass="29126">MSPESSSESYPAFAHIGLRENPGKTSTSLEDVNALYPGGLREYEDGSDCMQDFQALDKGCDAGNIVTKRRACQCIHMFKIMDEAVLTSYISGGKEQEWWKKIIPTSRTEQVIVTDQHMVTGANSKEFRSPHTDVRGSVKVMTQQGEDKCNMIVQRTVTRRYFCSATFILQLQKLRVVFTRKPKVARCTLLFVLRNPSAAKVAIGGCESVHMQGATFAAAVMLQVPISVLTSQYTFCGYVHIIKKLMRKLPIYYLLFCRI</sequence>
<dbReference type="EMBL" id="JAJSOF020000009">
    <property type="protein sequence ID" value="KAJ4445975.1"/>
    <property type="molecule type" value="Genomic_DNA"/>
</dbReference>
<evidence type="ECO:0000313" key="2">
    <source>
        <dbReference type="Proteomes" id="UP001148838"/>
    </source>
</evidence>
<evidence type="ECO:0000313" key="1">
    <source>
        <dbReference type="EMBL" id="KAJ4445975.1"/>
    </source>
</evidence>
<accession>A0ABQ8THD2</accession>
<gene>
    <name evidence="1" type="ORF">ANN_12661</name>
</gene>
<name>A0ABQ8THD2_PERAM</name>
<protein>
    <submittedName>
        <fullName evidence="1">Uncharacterized protein</fullName>
    </submittedName>
</protein>
<proteinExistence type="predicted"/>
<reference evidence="1 2" key="1">
    <citation type="journal article" date="2022" name="Allergy">
        <title>Genome assembly and annotation of Periplaneta americana reveal a comprehensive cockroach allergen profile.</title>
        <authorList>
            <person name="Wang L."/>
            <person name="Xiong Q."/>
            <person name="Saelim N."/>
            <person name="Wang L."/>
            <person name="Nong W."/>
            <person name="Wan A.T."/>
            <person name="Shi M."/>
            <person name="Liu X."/>
            <person name="Cao Q."/>
            <person name="Hui J.H.L."/>
            <person name="Sookrung N."/>
            <person name="Leung T.F."/>
            <person name="Tungtrongchitr A."/>
            <person name="Tsui S.K.W."/>
        </authorList>
    </citation>
    <scope>NUCLEOTIDE SEQUENCE [LARGE SCALE GENOMIC DNA]</scope>
    <source>
        <strain evidence="1">PWHHKU_190912</strain>
    </source>
</reference>
<dbReference type="Proteomes" id="UP001148838">
    <property type="component" value="Unassembled WGS sequence"/>
</dbReference>
<keyword evidence="2" id="KW-1185">Reference proteome</keyword>
<comment type="caution">
    <text evidence="1">The sequence shown here is derived from an EMBL/GenBank/DDBJ whole genome shotgun (WGS) entry which is preliminary data.</text>
</comment>